<evidence type="ECO:0000256" key="12">
    <source>
        <dbReference type="RuleBase" id="RU003357"/>
    </source>
</evidence>
<protein>
    <submittedName>
        <fullName evidence="16">TonB-dependent receptor</fullName>
    </submittedName>
</protein>
<sequence length="695" mass="77959">MCAKYRGKSMPSNQCCLRAITAAVSAASALMALKATGQSLEEVMVTANRIEQRAFDSPASLSLVTKQQLDRATAPTLAEIMRDIPGLQVTDSGQPGLARVRLRGEESRRTAILINNQDVTDHHEVGTPLTLHPSMVERIEVVRGSGAVLYGSRALSGVVNFLTRKGGTQPLQATFSAGYNSATSGYNAFGSLFGNVDGFEYRIAYSESDHENRATPEGEMENTAFDNQNLYAYAGRTWGNQRLEYTYENYESATNVYVEEELKTSFPLTDFYIDVPRRDREKHGFFYDWEVDNNWLQSVQANAFRQVNDRHFYTFTETVWYQRDINTRGDLTTDGALLQFNFQPLGEHQLIAGLQYVYDEVDQVRDVDTLSWTPIAVTGTETLRDIADIETWALFAQDQWQLSPSLTLTAGLRQYFVEGELSYSDRESLTPGKLDDDQELIGAAGLVWEFSDTVRLRANVSEGYVYPSLMQLATGAYAGSRYVNPSADLAPEVSVNYETGLRVQTEALVVDATVFYTTSEDYIHHLPCTAEDQCPGSRDRVYRNIGESQAHGIELYMAYAIADWGLQPYSNLTWMQRKNEYDDFSTWDTGIPQISGRLGLRWEGNLLSMQSTWADIYLRGESESSLKEPGSSRDVLEDKVGWATINLATGLAFGARQQHQFTLNLLNLADKSYIPSTENLYGAERSLQAKFTFNF</sequence>
<dbReference type="PROSITE" id="PS52016">
    <property type="entry name" value="TONB_DEPENDENT_REC_3"/>
    <property type="match status" value="1"/>
</dbReference>
<organism evidence="16 17">
    <name type="scientific">Seongchinamella unica</name>
    <dbReference type="NCBI Taxonomy" id="2547392"/>
    <lineage>
        <taxon>Bacteria</taxon>
        <taxon>Pseudomonadati</taxon>
        <taxon>Pseudomonadota</taxon>
        <taxon>Gammaproteobacteria</taxon>
        <taxon>Cellvibrionales</taxon>
        <taxon>Halieaceae</taxon>
        <taxon>Seongchinamella</taxon>
    </lineage>
</organism>
<evidence type="ECO:0000256" key="6">
    <source>
        <dbReference type="ARBA" id="ARBA00022729"/>
    </source>
</evidence>
<feature type="signal peptide" evidence="13">
    <location>
        <begin position="1"/>
        <end position="34"/>
    </location>
</feature>
<keyword evidence="17" id="KW-1185">Reference proteome</keyword>
<dbReference type="GO" id="GO:0044718">
    <property type="term" value="P:siderophore transmembrane transport"/>
    <property type="evidence" value="ECO:0007669"/>
    <property type="project" value="TreeGrafter"/>
</dbReference>
<dbReference type="PANTHER" id="PTHR30069:SF29">
    <property type="entry name" value="HEMOGLOBIN AND HEMOGLOBIN-HAPTOGLOBIN-BINDING PROTEIN 1-RELATED"/>
    <property type="match status" value="1"/>
</dbReference>
<name>A0A4R5LQ30_9GAMM</name>
<evidence type="ECO:0000256" key="7">
    <source>
        <dbReference type="ARBA" id="ARBA00023077"/>
    </source>
</evidence>
<evidence type="ECO:0000256" key="2">
    <source>
        <dbReference type="ARBA" id="ARBA00008143"/>
    </source>
</evidence>
<dbReference type="Pfam" id="PF00593">
    <property type="entry name" value="TonB_dep_Rec_b-barrel"/>
    <property type="match status" value="1"/>
</dbReference>
<evidence type="ECO:0000256" key="8">
    <source>
        <dbReference type="ARBA" id="ARBA00023136"/>
    </source>
</evidence>
<dbReference type="Pfam" id="PF07715">
    <property type="entry name" value="Plug"/>
    <property type="match status" value="1"/>
</dbReference>
<dbReference type="Gene3D" id="2.170.130.10">
    <property type="entry name" value="TonB-dependent receptor, plug domain"/>
    <property type="match status" value="1"/>
</dbReference>
<evidence type="ECO:0000256" key="9">
    <source>
        <dbReference type="ARBA" id="ARBA00023170"/>
    </source>
</evidence>
<dbReference type="InterPro" id="IPR037066">
    <property type="entry name" value="Plug_dom_sf"/>
</dbReference>
<feature type="domain" description="TonB-dependent receptor-like beta-barrel" evidence="14">
    <location>
        <begin position="241"/>
        <end position="668"/>
    </location>
</feature>
<feature type="domain" description="TonB-dependent receptor plug" evidence="15">
    <location>
        <begin position="55"/>
        <end position="158"/>
    </location>
</feature>
<keyword evidence="9 16" id="KW-0675">Receptor</keyword>
<dbReference type="InterPro" id="IPR012910">
    <property type="entry name" value="Plug_dom"/>
</dbReference>
<dbReference type="Proteomes" id="UP000295554">
    <property type="component" value="Unassembled WGS sequence"/>
</dbReference>
<dbReference type="AlphaFoldDB" id="A0A4R5LQ30"/>
<evidence type="ECO:0000313" key="17">
    <source>
        <dbReference type="Proteomes" id="UP000295554"/>
    </source>
</evidence>
<evidence type="ECO:0000313" key="16">
    <source>
        <dbReference type="EMBL" id="TDG12611.1"/>
    </source>
</evidence>
<dbReference type="GO" id="GO:0009279">
    <property type="term" value="C:cell outer membrane"/>
    <property type="evidence" value="ECO:0007669"/>
    <property type="project" value="UniProtKB-SubCell"/>
</dbReference>
<comment type="similarity">
    <text evidence="2">Belongs to the TonB-dependent receptor family. Hemoglobin/haptoglobin binding protein subfamily.</text>
</comment>
<evidence type="ECO:0000259" key="15">
    <source>
        <dbReference type="Pfam" id="PF07715"/>
    </source>
</evidence>
<keyword evidence="3 11" id="KW-0813">Transport</keyword>
<dbReference type="EMBL" id="SMSE01000003">
    <property type="protein sequence ID" value="TDG12611.1"/>
    <property type="molecule type" value="Genomic_DNA"/>
</dbReference>
<evidence type="ECO:0000256" key="1">
    <source>
        <dbReference type="ARBA" id="ARBA00004571"/>
    </source>
</evidence>
<evidence type="ECO:0000256" key="11">
    <source>
        <dbReference type="PROSITE-ProRule" id="PRU01360"/>
    </source>
</evidence>
<evidence type="ECO:0000256" key="10">
    <source>
        <dbReference type="ARBA" id="ARBA00023237"/>
    </source>
</evidence>
<evidence type="ECO:0000256" key="3">
    <source>
        <dbReference type="ARBA" id="ARBA00022448"/>
    </source>
</evidence>
<evidence type="ECO:0000259" key="14">
    <source>
        <dbReference type="Pfam" id="PF00593"/>
    </source>
</evidence>
<comment type="subcellular location">
    <subcellularLocation>
        <location evidence="1 11">Cell outer membrane</location>
        <topology evidence="1 11">Multi-pass membrane protein</topology>
    </subcellularLocation>
</comment>
<dbReference type="PANTHER" id="PTHR30069">
    <property type="entry name" value="TONB-DEPENDENT OUTER MEMBRANE RECEPTOR"/>
    <property type="match status" value="1"/>
</dbReference>
<keyword evidence="4 11" id="KW-1134">Transmembrane beta strand</keyword>
<dbReference type="InterPro" id="IPR036942">
    <property type="entry name" value="Beta-barrel_TonB_sf"/>
</dbReference>
<reference evidence="16 17" key="1">
    <citation type="submission" date="2019-03" db="EMBL/GenBank/DDBJ databases">
        <title>Seongchinamella monodicae gen. nov., sp. nov., a novel member of the Gammaproteobacteria isolated from a tidal mudflat of beach.</title>
        <authorList>
            <person name="Yang H.G."/>
            <person name="Kang J.W."/>
            <person name="Lee S.D."/>
        </authorList>
    </citation>
    <scope>NUCLEOTIDE SEQUENCE [LARGE SCALE GENOMIC DNA]</scope>
    <source>
        <strain evidence="16 17">GH4-78</strain>
    </source>
</reference>
<evidence type="ECO:0000256" key="5">
    <source>
        <dbReference type="ARBA" id="ARBA00022692"/>
    </source>
</evidence>
<dbReference type="Gene3D" id="2.40.170.20">
    <property type="entry name" value="TonB-dependent receptor, beta-barrel domain"/>
    <property type="match status" value="1"/>
</dbReference>
<dbReference type="GO" id="GO:0015344">
    <property type="term" value="F:siderophore uptake transmembrane transporter activity"/>
    <property type="evidence" value="ECO:0007669"/>
    <property type="project" value="TreeGrafter"/>
</dbReference>
<comment type="caution">
    <text evidence="16">The sequence shown here is derived from an EMBL/GenBank/DDBJ whole genome shotgun (WGS) entry which is preliminary data.</text>
</comment>
<accession>A0A4R5LQ30</accession>
<feature type="chain" id="PRO_5020211580" evidence="13">
    <location>
        <begin position="35"/>
        <end position="695"/>
    </location>
</feature>
<proteinExistence type="inferred from homology"/>
<dbReference type="SUPFAM" id="SSF56935">
    <property type="entry name" value="Porins"/>
    <property type="match status" value="1"/>
</dbReference>
<keyword evidence="5 11" id="KW-0812">Transmembrane</keyword>
<dbReference type="InterPro" id="IPR039426">
    <property type="entry name" value="TonB-dep_rcpt-like"/>
</dbReference>
<keyword evidence="8 11" id="KW-0472">Membrane</keyword>
<dbReference type="InterPro" id="IPR000531">
    <property type="entry name" value="Beta-barrel_TonB"/>
</dbReference>
<keyword evidence="10 11" id="KW-0998">Cell outer membrane</keyword>
<gene>
    <name evidence="16" type="ORF">E2F43_13550</name>
</gene>
<keyword evidence="6 13" id="KW-0732">Signal</keyword>
<dbReference type="CDD" id="cd01347">
    <property type="entry name" value="ligand_gated_channel"/>
    <property type="match status" value="1"/>
</dbReference>
<keyword evidence="7 12" id="KW-0798">TonB box</keyword>
<dbReference type="OrthoDB" id="9764669at2"/>
<evidence type="ECO:0000256" key="4">
    <source>
        <dbReference type="ARBA" id="ARBA00022452"/>
    </source>
</evidence>
<evidence type="ECO:0000256" key="13">
    <source>
        <dbReference type="SAM" id="SignalP"/>
    </source>
</evidence>